<evidence type="ECO:0000313" key="3">
    <source>
        <dbReference type="Proteomes" id="UP001178461"/>
    </source>
</evidence>
<dbReference type="Pfam" id="PF15385">
    <property type="entry name" value="SARG"/>
    <property type="match status" value="2"/>
</dbReference>
<feature type="compositionally biased region" description="Basic and acidic residues" evidence="1">
    <location>
        <begin position="571"/>
        <end position="588"/>
    </location>
</feature>
<feature type="compositionally biased region" description="Polar residues" evidence="1">
    <location>
        <begin position="172"/>
        <end position="187"/>
    </location>
</feature>
<evidence type="ECO:0008006" key="4">
    <source>
        <dbReference type="Google" id="ProtNLM"/>
    </source>
</evidence>
<feature type="compositionally biased region" description="Pro residues" evidence="1">
    <location>
        <begin position="550"/>
        <end position="560"/>
    </location>
</feature>
<feature type="compositionally biased region" description="Basic and acidic residues" evidence="1">
    <location>
        <begin position="397"/>
        <end position="407"/>
    </location>
</feature>
<organism evidence="2 3">
    <name type="scientific">Podarcis lilfordi</name>
    <name type="common">Lilford's wall lizard</name>
    <dbReference type="NCBI Taxonomy" id="74358"/>
    <lineage>
        <taxon>Eukaryota</taxon>
        <taxon>Metazoa</taxon>
        <taxon>Chordata</taxon>
        <taxon>Craniata</taxon>
        <taxon>Vertebrata</taxon>
        <taxon>Euteleostomi</taxon>
        <taxon>Lepidosauria</taxon>
        <taxon>Squamata</taxon>
        <taxon>Bifurcata</taxon>
        <taxon>Unidentata</taxon>
        <taxon>Episquamata</taxon>
        <taxon>Laterata</taxon>
        <taxon>Lacertibaenia</taxon>
        <taxon>Lacertidae</taxon>
        <taxon>Podarcis</taxon>
    </lineage>
</organism>
<dbReference type="PANTHER" id="PTHR21555">
    <property type="entry name" value="SPECIFICALLY ANDROGEN-REGULATED GENE PROTEIN"/>
    <property type="match status" value="1"/>
</dbReference>
<feature type="region of interest" description="Disordered" evidence="1">
    <location>
        <begin position="375"/>
        <end position="447"/>
    </location>
</feature>
<feature type="region of interest" description="Disordered" evidence="1">
    <location>
        <begin position="171"/>
        <end position="249"/>
    </location>
</feature>
<evidence type="ECO:0000256" key="1">
    <source>
        <dbReference type="SAM" id="MobiDB-lite"/>
    </source>
</evidence>
<keyword evidence="3" id="KW-1185">Reference proteome</keyword>
<proteinExistence type="predicted"/>
<dbReference type="EMBL" id="OX395131">
    <property type="protein sequence ID" value="CAI5777734.1"/>
    <property type="molecule type" value="Genomic_DNA"/>
</dbReference>
<reference evidence="2" key="1">
    <citation type="submission" date="2022-12" db="EMBL/GenBank/DDBJ databases">
        <authorList>
            <person name="Alioto T."/>
            <person name="Alioto T."/>
            <person name="Gomez Garrido J."/>
        </authorList>
    </citation>
    <scope>NUCLEOTIDE SEQUENCE</scope>
</reference>
<feature type="region of interest" description="Disordered" evidence="1">
    <location>
        <begin position="284"/>
        <end position="332"/>
    </location>
</feature>
<feature type="compositionally biased region" description="Basic and acidic residues" evidence="1">
    <location>
        <begin position="114"/>
        <end position="134"/>
    </location>
</feature>
<accession>A0AA35KI62</accession>
<sequence>MCVKAARVPQSYLLLPCLTSDMPKKDLWIRTADPEPRAIVHSAGSCDSMISNDSSLSGKSDSGYDYLSVAEKECLMFLEETIDSLDTEGDSGVSTDEAETAESSKHPRTWPMRDVPKELDHENLGKRNKIEPKSKKCLSGSVPVVTPNPGHHIFPRNISVKSAPKVSLAEATGSNVADSLKCQTSWGSPKHEPVDTPNDKPKMSSQLRPSNLESIVIPPPEPFQDQQRSHPRSGQEPSGTPHYENKRNVDVVEGYGAAATQTELSLDKMGVAIGKEAILKPLSPKSSKKISEQITVAQENYQKPTLEEPALDPNFKQGPPTAPKPRKLPPNIILKTSKGNAVSLNVDPSHKIKVLAPSNGRPRAATGDFSMEKVHSIQNEQGRARREALKKLGLPLDQEKDPDDHVIKTTPYSIPRETPRTSSRENVNMDNVTSDKKSDEQHNQVGGKEIYPMDINLAAVKQVNVKSKTLERSGVGLSSCISSGSEDQNIKNSGSLGKMSFFDKITPNFLRSSRPRPASLGTGKDFVDLKENKMHNAELEKSDKRRSYPLQPPSKLPRPPCVSVKITPKGATEEHRKEALKKLGLLKE</sequence>
<feature type="compositionally biased region" description="Polar residues" evidence="1">
    <location>
        <begin position="292"/>
        <end position="303"/>
    </location>
</feature>
<feature type="compositionally biased region" description="Polar residues" evidence="1">
    <location>
        <begin position="203"/>
        <end position="213"/>
    </location>
</feature>
<feature type="region of interest" description="Disordered" evidence="1">
    <location>
        <begin position="536"/>
        <end position="588"/>
    </location>
</feature>
<evidence type="ECO:0000313" key="2">
    <source>
        <dbReference type="EMBL" id="CAI5777734.1"/>
    </source>
</evidence>
<dbReference type="PANTHER" id="PTHR21555:SF0">
    <property type="entry name" value="SPECIFICALLY ANDROGEN-REGULATED GENE PROTEIN"/>
    <property type="match status" value="1"/>
</dbReference>
<name>A0AA35KI62_9SAUR</name>
<dbReference type="GO" id="GO:0005737">
    <property type="term" value="C:cytoplasm"/>
    <property type="evidence" value="ECO:0007669"/>
    <property type="project" value="TreeGrafter"/>
</dbReference>
<dbReference type="InterPro" id="IPR026152">
    <property type="entry name" value="SARG"/>
</dbReference>
<feature type="region of interest" description="Disordered" evidence="1">
    <location>
        <begin position="86"/>
        <end position="156"/>
    </location>
</feature>
<protein>
    <recommendedName>
        <fullName evidence="4">Specifically androgen-regulated gene protein</fullName>
    </recommendedName>
</protein>
<feature type="compositionally biased region" description="Basic and acidic residues" evidence="1">
    <location>
        <begin position="536"/>
        <end position="546"/>
    </location>
</feature>
<gene>
    <name evidence="2" type="ORF">PODLI_1B004187</name>
</gene>
<feature type="compositionally biased region" description="Basic and acidic residues" evidence="1">
    <location>
        <begin position="189"/>
        <end position="202"/>
    </location>
</feature>
<dbReference type="Proteomes" id="UP001178461">
    <property type="component" value="Chromosome 6"/>
</dbReference>
<feature type="compositionally biased region" description="Basic and acidic residues" evidence="1">
    <location>
        <begin position="433"/>
        <end position="442"/>
    </location>
</feature>
<dbReference type="AlphaFoldDB" id="A0AA35KI62"/>